<protein>
    <recommendedName>
        <fullName evidence="13">Sugar transferase</fullName>
    </recommendedName>
</protein>
<evidence type="ECO:0000256" key="4">
    <source>
        <dbReference type="ARBA" id="ARBA00022679"/>
    </source>
</evidence>
<evidence type="ECO:0000256" key="6">
    <source>
        <dbReference type="ARBA" id="ARBA00022989"/>
    </source>
</evidence>
<keyword evidence="3" id="KW-0328">Glycosyltransferase</keyword>
<reference evidence="12" key="1">
    <citation type="journal article" date="2019" name="Int. J. Syst. Evol. Microbiol.">
        <title>The Global Catalogue of Microorganisms (GCM) 10K type strain sequencing project: providing services to taxonomists for standard genome sequencing and annotation.</title>
        <authorList>
            <consortium name="The Broad Institute Genomics Platform"/>
            <consortium name="The Broad Institute Genome Sequencing Center for Infectious Disease"/>
            <person name="Wu L."/>
            <person name="Ma J."/>
        </authorList>
    </citation>
    <scope>NUCLEOTIDE SEQUENCE [LARGE SCALE GENOMIC DNA]</scope>
    <source>
        <strain evidence="12">JCM 18531</strain>
    </source>
</reference>
<feature type="transmembrane region" description="Helical" evidence="8">
    <location>
        <begin position="18"/>
        <end position="35"/>
    </location>
</feature>
<dbReference type="Gene3D" id="3.40.50.2000">
    <property type="entry name" value="Glycogen Phosphorylase B"/>
    <property type="match status" value="2"/>
</dbReference>
<comment type="subcellular location">
    <subcellularLocation>
        <location evidence="1">Membrane</location>
        <topology evidence="1">Multi-pass membrane protein</topology>
    </subcellularLocation>
</comment>
<keyword evidence="7 8" id="KW-0472">Membrane</keyword>
<dbReference type="Pfam" id="PF13727">
    <property type="entry name" value="CoA_binding_3"/>
    <property type="match status" value="1"/>
</dbReference>
<gene>
    <name evidence="11" type="ORF">GCM10023349_06790</name>
</gene>
<feature type="domain" description="Glycosyltransferase subfamily 4-like N-terminal" evidence="10">
    <location>
        <begin position="492"/>
        <end position="650"/>
    </location>
</feature>
<evidence type="ECO:0000256" key="3">
    <source>
        <dbReference type="ARBA" id="ARBA00022676"/>
    </source>
</evidence>
<feature type="transmembrane region" description="Helical" evidence="8">
    <location>
        <begin position="267"/>
        <end position="291"/>
    </location>
</feature>
<dbReference type="Pfam" id="PF13692">
    <property type="entry name" value="Glyco_trans_1_4"/>
    <property type="match status" value="1"/>
</dbReference>
<evidence type="ECO:0000259" key="9">
    <source>
        <dbReference type="Pfam" id="PF02397"/>
    </source>
</evidence>
<evidence type="ECO:0008006" key="13">
    <source>
        <dbReference type="Google" id="ProtNLM"/>
    </source>
</evidence>
<feature type="domain" description="Bacterial sugar transferase" evidence="9">
    <location>
        <begin position="265"/>
        <end position="446"/>
    </location>
</feature>
<dbReference type="InterPro" id="IPR003362">
    <property type="entry name" value="Bact_transf"/>
</dbReference>
<proteinExistence type="inferred from homology"/>
<dbReference type="SUPFAM" id="SSF51735">
    <property type="entry name" value="NAD(P)-binding Rossmann-fold domains"/>
    <property type="match status" value="1"/>
</dbReference>
<dbReference type="Pfam" id="PF13439">
    <property type="entry name" value="Glyco_transf_4"/>
    <property type="match status" value="1"/>
</dbReference>
<dbReference type="InterPro" id="IPR017475">
    <property type="entry name" value="EPS_sugar_tfrase"/>
</dbReference>
<accession>A0ABP8WV95</accession>
<dbReference type="Proteomes" id="UP001499974">
    <property type="component" value="Unassembled WGS sequence"/>
</dbReference>
<evidence type="ECO:0000256" key="7">
    <source>
        <dbReference type="ARBA" id="ARBA00023136"/>
    </source>
</evidence>
<keyword evidence="4" id="KW-0808">Transferase</keyword>
<dbReference type="PANTHER" id="PTHR30576:SF0">
    <property type="entry name" value="UNDECAPRENYL-PHOSPHATE N-ACETYLGALACTOSAMINYL 1-PHOSPHATE TRANSFERASE-RELATED"/>
    <property type="match status" value="1"/>
</dbReference>
<dbReference type="Pfam" id="PF02397">
    <property type="entry name" value="Bac_transf"/>
    <property type="match status" value="1"/>
</dbReference>
<evidence type="ECO:0000256" key="8">
    <source>
        <dbReference type="SAM" id="Phobius"/>
    </source>
</evidence>
<dbReference type="NCBIfam" id="TIGR03025">
    <property type="entry name" value="EPS_sugtrans"/>
    <property type="match status" value="1"/>
</dbReference>
<dbReference type="Gene3D" id="3.40.50.720">
    <property type="entry name" value="NAD(P)-binding Rossmann-like Domain"/>
    <property type="match status" value="1"/>
</dbReference>
<evidence type="ECO:0000259" key="10">
    <source>
        <dbReference type="Pfam" id="PF13439"/>
    </source>
</evidence>
<sequence>MRAGLIDVLPWLRSIRPALTLIDPIAVVIAGLLVHESADPLALAGAALAAALVCRGSDLHRSRLVLSVVEDLPRLALAAGGAALMLAALTSAVAITTIAVFGAATLVLMVLLRSSVYALAHHQRRSGRSAHPVIIVGAGAVGQRLAGTFLHREELGLRPVGIIDTSADLTSRDLPVPLLGETDALEQAMAALGVDDVIFAFPEPPDDKMIELVRRCVQADHQVFVVPRFFEMMGLDHHRRTEVIGDVAVMRLRRWGLRPHSMLAKRAVDVVLSGIALLLLSPVLLACAVAVRLETGPGVIFKQTRVGRAGRPFTLFKFRSLKPLNTAESATQWSIDHDDRLGPVGRLLRRTSLDELPQLINVLRGDMSLVGPRPERPFFVREFSKATVRYDERHRVQTGLTGWAQVHDLRGDTSIDARVRFDNYYIENWSLWTDLKIMCRTVLAIIRHSPDTRAPMLHLPAAPAAPELPAPSGAVEPVTPHVLHVSMPTTEGVANVLMGYVRDQVARGWRVTVACPSSGWLAEAARSCGADVVRWEATRNPGPSVVREIRRLRRIVNNTRPDVVHLHSAKAGMVGRLLLRGVVPTIYQPHAWSFQAVRGPMRRATTSWERFAQRWTTELVCVSRSERAVAELVGISTATTISPNGVDLERFRPAARLERTQARRRLGLADVPTVVCVGRLAEQKGQHDLLDAWAGVRERVPDAHLVLVGDGPDRAVLEARTAGRRDVDLVGVRSDVDTWFAAADVIAAPSHWEGMAVAPLEAMASGRSVVATAVEGMAESMPRGGGLIVEIGDVDALADGIADRLLDPDLADREGAVAQEHVAAHHDVNSSARDVARLTMRQYHRGRGTGDVLMGLEPMALTSPRAGARR</sequence>
<evidence type="ECO:0000256" key="1">
    <source>
        <dbReference type="ARBA" id="ARBA00004141"/>
    </source>
</evidence>
<dbReference type="InterPro" id="IPR028098">
    <property type="entry name" value="Glyco_trans_4-like_N"/>
</dbReference>
<comment type="caution">
    <text evidence="11">The sequence shown here is derived from an EMBL/GenBank/DDBJ whole genome shotgun (WGS) entry which is preliminary data.</text>
</comment>
<name>A0ABP8WV95_9ACTN</name>
<keyword evidence="12" id="KW-1185">Reference proteome</keyword>
<keyword evidence="6 8" id="KW-1133">Transmembrane helix</keyword>
<evidence type="ECO:0000313" key="12">
    <source>
        <dbReference type="Proteomes" id="UP001499974"/>
    </source>
</evidence>
<dbReference type="InterPro" id="IPR036291">
    <property type="entry name" value="NAD(P)-bd_dom_sf"/>
</dbReference>
<dbReference type="EMBL" id="BAABKM010000002">
    <property type="protein sequence ID" value="GAA4694373.1"/>
    <property type="molecule type" value="Genomic_DNA"/>
</dbReference>
<evidence type="ECO:0000256" key="5">
    <source>
        <dbReference type="ARBA" id="ARBA00022692"/>
    </source>
</evidence>
<organism evidence="11 12">
    <name type="scientific">Nocardioides conyzicola</name>
    <dbReference type="NCBI Taxonomy" id="1651781"/>
    <lineage>
        <taxon>Bacteria</taxon>
        <taxon>Bacillati</taxon>
        <taxon>Actinomycetota</taxon>
        <taxon>Actinomycetes</taxon>
        <taxon>Propionibacteriales</taxon>
        <taxon>Nocardioidaceae</taxon>
        <taxon>Nocardioides</taxon>
    </lineage>
</organism>
<feature type="transmembrane region" description="Helical" evidence="8">
    <location>
        <begin position="98"/>
        <end position="120"/>
    </location>
</feature>
<evidence type="ECO:0000256" key="2">
    <source>
        <dbReference type="ARBA" id="ARBA00006464"/>
    </source>
</evidence>
<dbReference type="RefSeq" id="WP_345519273.1">
    <property type="nucleotide sequence ID" value="NZ_BAABKM010000002.1"/>
</dbReference>
<dbReference type="PANTHER" id="PTHR30576">
    <property type="entry name" value="COLANIC BIOSYNTHESIS UDP-GLUCOSE LIPID CARRIER TRANSFERASE"/>
    <property type="match status" value="1"/>
</dbReference>
<evidence type="ECO:0000313" key="11">
    <source>
        <dbReference type="EMBL" id="GAA4694373.1"/>
    </source>
</evidence>
<keyword evidence="5 8" id="KW-0812">Transmembrane</keyword>
<comment type="similarity">
    <text evidence="2">Belongs to the bacterial sugar transferase family.</text>
</comment>
<dbReference type="SUPFAM" id="SSF53756">
    <property type="entry name" value="UDP-Glycosyltransferase/glycogen phosphorylase"/>
    <property type="match status" value="1"/>
</dbReference>